<evidence type="ECO:0000313" key="1">
    <source>
        <dbReference type="EMBL" id="MDD9327961.1"/>
    </source>
</evidence>
<accession>A0A9X4E4S7</accession>
<name>A0A9X4E4S7_9NEIS</name>
<dbReference type="RefSeq" id="WP_274585099.1">
    <property type="nucleotide sequence ID" value="NZ_CP145811.1"/>
</dbReference>
<reference evidence="2" key="2">
    <citation type="submission" date="2024-02" db="EMBL/GenBank/DDBJ databases">
        <title>Neisseria leonii sp. nov.</title>
        <authorList>
            <person name="Boutroux M."/>
            <person name="Favre-Rochex S."/>
            <person name="Gorgette O."/>
            <person name="Touak G."/>
            <person name="Muhle E."/>
            <person name="Chesneau O."/>
            <person name="Clermont D."/>
            <person name="Rahi P."/>
        </authorList>
    </citation>
    <scope>NUCLEOTIDE SEQUENCE</scope>
    <source>
        <strain evidence="2">51.81</strain>
    </source>
</reference>
<evidence type="ECO:0008006" key="4">
    <source>
        <dbReference type="Google" id="ProtNLM"/>
    </source>
</evidence>
<dbReference type="EMBL" id="JAPQFL010000003">
    <property type="protein sequence ID" value="MDD9327961.1"/>
    <property type="molecule type" value="Genomic_DNA"/>
</dbReference>
<keyword evidence="3" id="KW-1185">Reference proteome</keyword>
<evidence type="ECO:0000313" key="3">
    <source>
        <dbReference type="Proteomes" id="UP001149607"/>
    </source>
</evidence>
<gene>
    <name evidence="1" type="ORF">ORY91_001378</name>
    <name evidence="2" type="ORF">V9W64_06910</name>
</gene>
<dbReference type="PROSITE" id="PS51257">
    <property type="entry name" value="PROKAR_LIPOPROTEIN"/>
    <property type="match status" value="1"/>
</dbReference>
<sequence length="41" mass="4038">MKTGILAVWCALVLAGCAGTGGFFHASNGGAAGGISQRISW</sequence>
<reference evidence="1" key="1">
    <citation type="submission" date="2022-10" db="EMBL/GenBank/DDBJ databases">
        <authorList>
            <person name="Boutroux M."/>
        </authorList>
    </citation>
    <scope>NUCLEOTIDE SEQUENCE</scope>
    <source>
        <strain evidence="1">51.81</strain>
    </source>
</reference>
<dbReference type="EMBL" id="CP146598">
    <property type="protein sequence ID" value="WWY02448.1"/>
    <property type="molecule type" value="Genomic_DNA"/>
</dbReference>
<organism evidence="1">
    <name type="scientific">Neisseria leonii</name>
    <dbReference type="NCBI Taxonomy" id="2995413"/>
    <lineage>
        <taxon>Bacteria</taxon>
        <taxon>Pseudomonadati</taxon>
        <taxon>Pseudomonadota</taxon>
        <taxon>Betaproteobacteria</taxon>
        <taxon>Neisseriales</taxon>
        <taxon>Neisseriaceae</taxon>
        <taxon>Neisseria</taxon>
    </lineage>
</organism>
<proteinExistence type="predicted"/>
<evidence type="ECO:0000313" key="2">
    <source>
        <dbReference type="EMBL" id="WWY02448.1"/>
    </source>
</evidence>
<dbReference type="AlphaFoldDB" id="A0A9X4E4S7"/>
<protein>
    <recommendedName>
        <fullName evidence="4">Lipoprotein</fullName>
    </recommendedName>
</protein>
<dbReference type="Proteomes" id="UP001149607">
    <property type="component" value="Chromosome"/>
</dbReference>